<dbReference type="Proteomes" id="UP000281468">
    <property type="component" value="Unassembled WGS sequence"/>
</dbReference>
<reference evidence="2 3" key="1">
    <citation type="journal article" date="2018" name="BMC Genomics">
        <title>Genomic evidence for intraspecific hybridization in a clonal and extremely halotolerant yeast.</title>
        <authorList>
            <person name="Gostincar C."/>
            <person name="Stajich J.E."/>
            <person name="Zupancic J."/>
            <person name="Zalar P."/>
            <person name="Gunde-Cimerman N."/>
        </authorList>
    </citation>
    <scope>NUCLEOTIDE SEQUENCE [LARGE SCALE GENOMIC DNA]</scope>
    <source>
        <strain evidence="2 3">EXF-171</strain>
    </source>
</reference>
<evidence type="ECO:0000313" key="3">
    <source>
        <dbReference type="Proteomes" id="UP000281468"/>
    </source>
</evidence>
<protein>
    <submittedName>
        <fullName evidence="2">Uncharacterized protein</fullName>
    </submittedName>
</protein>
<feature type="compositionally biased region" description="Polar residues" evidence="1">
    <location>
        <begin position="279"/>
        <end position="304"/>
    </location>
</feature>
<feature type="region of interest" description="Disordered" evidence="1">
    <location>
        <begin position="1"/>
        <end position="82"/>
    </location>
</feature>
<feature type="compositionally biased region" description="Basic and acidic residues" evidence="1">
    <location>
        <begin position="153"/>
        <end position="163"/>
    </location>
</feature>
<gene>
    <name evidence="2" type="ORF">D0862_09137</name>
</gene>
<dbReference type="EMBL" id="QWIQ01000326">
    <property type="protein sequence ID" value="RMY93735.1"/>
    <property type="molecule type" value="Genomic_DNA"/>
</dbReference>
<feature type="compositionally biased region" description="Low complexity" evidence="1">
    <location>
        <begin position="13"/>
        <end position="29"/>
    </location>
</feature>
<feature type="compositionally biased region" description="Polar residues" evidence="1">
    <location>
        <begin position="394"/>
        <end position="407"/>
    </location>
</feature>
<comment type="caution">
    <text evidence="2">The sequence shown here is derived from an EMBL/GenBank/DDBJ whole genome shotgun (WGS) entry which is preliminary data.</text>
</comment>
<feature type="region of interest" description="Disordered" evidence="1">
    <location>
        <begin position="126"/>
        <end position="175"/>
    </location>
</feature>
<dbReference type="VEuPathDB" id="FungiDB:BTJ68_12899"/>
<feature type="region of interest" description="Disordered" evidence="1">
    <location>
        <begin position="275"/>
        <end position="417"/>
    </location>
</feature>
<dbReference type="AlphaFoldDB" id="A0A3M7FXZ8"/>
<feature type="compositionally biased region" description="Pro residues" evidence="1">
    <location>
        <begin position="309"/>
        <end position="321"/>
    </location>
</feature>
<evidence type="ECO:0000256" key="1">
    <source>
        <dbReference type="SAM" id="MobiDB-lite"/>
    </source>
</evidence>
<name>A0A3M7FXZ8_HORWE</name>
<feature type="compositionally biased region" description="Basic residues" evidence="1">
    <location>
        <begin position="45"/>
        <end position="54"/>
    </location>
</feature>
<feature type="compositionally biased region" description="Low complexity" evidence="1">
    <location>
        <begin position="138"/>
        <end position="152"/>
    </location>
</feature>
<sequence>MSYNQATYLPGYSGTTSAAPSAASGPSGTDAILTSEPPSAALSNPKKRKPTKSKPSKELPRSVSTPQLVGLSAMSDTDDKKRNKLGYQRISIACERYGVCSPRTTRIHAVKIDCVFYPVDQQSALEGKSDCRTKPDNGSAPSSVVSSTSPKSGTERAFEDPRKVRPFPSLPSNAPSDFQQFPVDPSNAVHGQGFPHPHFGYGIPDQVQSGWGAHDTFNHEETMMPASGGSIPKDMWSYGQQGPTGDFAPFPVNVPPVSQSPQAVSPFAFNEARSDSVWAPQQSPLRSTSYGNVDNLQPNDPSFTSAYSAPPPSMRYPPPPLEFSNPTMMLQEPAPFSTPVGPPSHSIPTPHPYAFHQGPSNHNATIPNNQTYPGNWMAMPPRFGPTQEEPGGYSTASAEQSSETKTSGLAGFDENGV</sequence>
<evidence type="ECO:0000313" key="2">
    <source>
        <dbReference type="EMBL" id="RMY93735.1"/>
    </source>
</evidence>
<feature type="compositionally biased region" description="Polar residues" evidence="1">
    <location>
        <begin position="358"/>
        <end position="373"/>
    </location>
</feature>
<proteinExistence type="predicted"/>
<accession>A0A3M7FXZ8</accession>
<organism evidence="2 3">
    <name type="scientific">Hortaea werneckii</name>
    <name type="common">Black yeast</name>
    <name type="synonym">Cladosporium werneckii</name>
    <dbReference type="NCBI Taxonomy" id="91943"/>
    <lineage>
        <taxon>Eukaryota</taxon>
        <taxon>Fungi</taxon>
        <taxon>Dikarya</taxon>
        <taxon>Ascomycota</taxon>
        <taxon>Pezizomycotina</taxon>
        <taxon>Dothideomycetes</taxon>
        <taxon>Dothideomycetidae</taxon>
        <taxon>Mycosphaerellales</taxon>
        <taxon>Teratosphaeriaceae</taxon>
        <taxon>Hortaea</taxon>
    </lineage>
</organism>